<keyword evidence="4" id="KW-1185">Reference proteome</keyword>
<dbReference type="HOGENOM" id="CLU_015851_0_0_1"/>
<dbReference type="EMBL" id="KL648503">
    <property type="protein sequence ID" value="KEY69932.1"/>
    <property type="molecule type" value="Genomic_DNA"/>
</dbReference>
<evidence type="ECO:0000259" key="2">
    <source>
        <dbReference type="Pfam" id="PF03068"/>
    </source>
</evidence>
<proteinExistence type="predicted"/>
<dbReference type="SUPFAM" id="SSF55909">
    <property type="entry name" value="Pentein"/>
    <property type="match status" value="1"/>
</dbReference>
<reference evidence="3 4" key="1">
    <citation type="journal article" date="2014" name="BMC Genomics">
        <title>Comparative genome sequencing reveals chemotype-specific gene clusters in the toxigenic black mold Stachybotrys.</title>
        <authorList>
            <person name="Semeiks J."/>
            <person name="Borek D."/>
            <person name="Otwinowski Z."/>
            <person name="Grishin N.V."/>
        </authorList>
    </citation>
    <scope>NUCLEOTIDE SEQUENCE [LARGE SCALE GENOMIC DNA]</scope>
    <source>
        <strain evidence="4">CBS 109288 / IBT 7711</strain>
    </source>
</reference>
<feature type="domain" description="Protein-arginine deiminase C-terminal" evidence="2">
    <location>
        <begin position="205"/>
        <end position="624"/>
    </location>
</feature>
<evidence type="ECO:0000256" key="1">
    <source>
        <dbReference type="SAM" id="SignalP"/>
    </source>
</evidence>
<dbReference type="OrthoDB" id="5102063at2759"/>
<organism evidence="3 4">
    <name type="scientific">Stachybotrys chartarum (strain CBS 109288 / IBT 7711)</name>
    <name type="common">Toxic black mold</name>
    <name type="synonym">Stilbospora chartarum</name>
    <dbReference type="NCBI Taxonomy" id="1280523"/>
    <lineage>
        <taxon>Eukaryota</taxon>
        <taxon>Fungi</taxon>
        <taxon>Dikarya</taxon>
        <taxon>Ascomycota</taxon>
        <taxon>Pezizomycotina</taxon>
        <taxon>Sordariomycetes</taxon>
        <taxon>Hypocreomycetidae</taxon>
        <taxon>Hypocreales</taxon>
        <taxon>Stachybotryaceae</taxon>
        <taxon>Stachybotrys</taxon>
    </lineage>
</organism>
<protein>
    <recommendedName>
        <fullName evidence="2">Protein-arginine deiminase C-terminal domain-containing protein</fullName>
    </recommendedName>
</protein>
<feature type="chain" id="PRO_5001771356" description="Protein-arginine deiminase C-terminal domain-containing protein" evidence="1">
    <location>
        <begin position="23"/>
        <end position="624"/>
    </location>
</feature>
<evidence type="ECO:0000313" key="3">
    <source>
        <dbReference type="EMBL" id="KEY69932.1"/>
    </source>
</evidence>
<accession>A0A084AXA3</accession>
<dbReference type="GO" id="GO:0004668">
    <property type="term" value="F:protein-arginine deiminase activity"/>
    <property type="evidence" value="ECO:0007669"/>
    <property type="project" value="InterPro"/>
</dbReference>
<dbReference type="GO" id="GO:0005509">
    <property type="term" value="F:calcium ion binding"/>
    <property type="evidence" value="ECO:0007669"/>
    <property type="project" value="InterPro"/>
</dbReference>
<dbReference type="InterPro" id="IPR036556">
    <property type="entry name" value="PAD_central_sf"/>
</dbReference>
<dbReference type="GO" id="GO:0005737">
    <property type="term" value="C:cytoplasm"/>
    <property type="evidence" value="ECO:0007669"/>
    <property type="project" value="InterPro"/>
</dbReference>
<name>A0A084AXA3_STACB</name>
<dbReference type="PANTHER" id="PTHR10837:SF8">
    <property type="entry name" value="PROTEIN-ARGININE DEIMINASE"/>
    <property type="match status" value="1"/>
</dbReference>
<dbReference type="Proteomes" id="UP000028045">
    <property type="component" value="Unassembled WGS sequence"/>
</dbReference>
<dbReference type="InterPro" id="IPR013530">
    <property type="entry name" value="PAD_C"/>
</dbReference>
<feature type="signal peptide" evidence="1">
    <location>
        <begin position="1"/>
        <end position="22"/>
    </location>
</feature>
<sequence length="624" mass="68850">MKSTSILRPLSLTLYVGLAVQAACLQPDIRADTNRDGFVDIEGQSDVYGKASWSEKRGAIFLPNVGDKYNRCSDTDLNGIPLSNDEMAFCSDASGHLLLAPEYIAPIRTVPMGNISPNVTAHVYATPRAAYERVRIFVLDNLAMPNSTDSWRLVDKEFNFNATQLAAGLVLGIDGREFVKESEIWDGHVTVKFDVYPTPGSDDHHSDSVALKVAPVLTHHHLQQVETLVTTYANETRPIQQYFVEQMDAAREIAGIENDLLLFNQSPDVWAQDIVEPAYASMPGPDGPIAIRIFLRSAQSTRTGGRQIFEQMQGPGIGGFQPGGASGWGFAASGFGYHTINSYGNLETIPPHRTKRGVNYKAGRVIQGKHYDTYPSQAVRDLIFSNGVQSTLFLETGWLRVGHVDEFIQFLPYDNELGWTIGIASPNEGVRIYQEALDAGHGDLPAFSFDAEAQLDRFNRTAPAKLNMTISDVLNNQTLMDVNAYSQKWIDWNLEVLLAEIPLAREDVIHVPGMYMDRSTGGVYVNSDGLSYSWPPVLQGEYQVGAFFPGPINGVVIGSHYISPNPFGPVIDGVDVLSKAVEEVYARAGMNVTFVDDFYSHHMSSGEVHCGSNTLRQTDMVWWE</sequence>
<dbReference type="Gene3D" id="3.75.10.10">
    <property type="entry name" value="L-arginine/glycine Amidinotransferase, Chain A"/>
    <property type="match status" value="1"/>
</dbReference>
<evidence type="ECO:0000313" key="4">
    <source>
        <dbReference type="Proteomes" id="UP000028045"/>
    </source>
</evidence>
<dbReference type="SUPFAM" id="SSF110083">
    <property type="entry name" value="Peptidylarginine deiminase Pad4, middle domain"/>
    <property type="match status" value="1"/>
</dbReference>
<gene>
    <name evidence="3" type="ORF">S7711_06466</name>
</gene>
<keyword evidence="1" id="KW-0732">Signal</keyword>
<dbReference type="PANTHER" id="PTHR10837">
    <property type="entry name" value="PEPTIDYLARGININE DEIMINASE"/>
    <property type="match status" value="1"/>
</dbReference>
<dbReference type="Pfam" id="PF03068">
    <property type="entry name" value="PAD"/>
    <property type="match status" value="1"/>
</dbReference>
<dbReference type="InterPro" id="IPR004303">
    <property type="entry name" value="PAD"/>
</dbReference>
<dbReference type="AlphaFoldDB" id="A0A084AXA3"/>